<evidence type="ECO:0000313" key="2">
    <source>
        <dbReference type="EMBL" id="OJT02555.1"/>
    </source>
</evidence>
<feature type="compositionally biased region" description="Basic residues" evidence="1">
    <location>
        <begin position="171"/>
        <end position="180"/>
    </location>
</feature>
<dbReference type="AlphaFoldDB" id="A0A1M2V4M0"/>
<comment type="caution">
    <text evidence="2">The sequence shown here is derived from an EMBL/GenBank/DDBJ whole genome shotgun (WGS) entry which is preliminary data.</text>
</comment>
<accession>A0A1M2V4M0</accession>
<dbReference type="Proteomes" id="UP000184267">
    <property type="component" value="Unassembled WGS sequence"/>
</dbReference>
<reference evidence="2 3" key="1">
    <citation type="submission" date="2016-10" db="EMBL/GenBank/DDBJ databases">
        <title>Genome sequence of the basidiomycete white-rot fungus Trametes pubescens.</title>
        <authorList>
            <person name="Makela M.R."/>
            <person name="Granchi Z."/>
            <person name="Peng M."/>
            <person name="De Vries R.P."/>
            <person name="Grigoriev I."/>
            <person name="Riley R."/>
            <person name="Hilden K."/>
        </authorList>
    </citation>
    <scope>NUCLEOTIDE SEQUENCE [LARGE SCALE GENOMIC DNA]</scope>
    <source>
        <strain evidence="2 3">FBCC735</strain>
    </source>
</reference>
<sequence length="474" mass="51625">MNLQPLASRETAMSTDQDPAPIPITFSPAIFEGNEGYASVTLPLTALHKQGQVEDAQYQTVVQSPWNNVEYAVSVIESMRAPSRLQDEVGVSDANIERPSSEAIDAGGNDKENWNSLESISTSTRKPFEDGWVDPSSWLHMSSNALFRPLPVECFETVALSPPTKPFSWRPIRRRKHKANSAHLQPSPTPSSSHAQNPTAGSSRTSHGAPTIPSDVDLLPHSTRPSNKRPRACDADAAVVSHPRKKMKSEEVQVAVLGAMATYIDAHGGEAEVLQSVEDGHSEAMAAATGHVGIVTAGLSHYTPGPERAISEEAVGDALAESEAYAEAVEDVKNGHFPGVPVPAPVTNVQQYRQRPRRTNDEIDSTLVPGIQACIYGFPGCDFELHPRSGNNNRVHVKKAHYTIAQLKSNNQLICDWDGCGISIEGNTMMVHIERDHIGYGYLCPVAGCPYDWKGSRAKDQSLHMNRKHAGWRE</sequence>
<proteinExistence type="predicted"/>
<feature type="region of interest" description="Disordered" evidence="1">
    <location>
        <begin position="166"/>
        <end position="233"/>
    </location>
</feature>
<name>A0A1M2V4M0_TRAPU</name>
<feature type="compositionally biased region" description="Polar residues" evidence="1">
    <location>
        <begin position="1"/>
        <end position="17"/>
    </location>
</feature>
<gene>
    <name evidence="2" type="ORF">TRAPUB_6923</name>
</gene>
<protein>
    <submittedName>
        <fullName evidence="2">Uncharacterized protein</fullName>
    </submittedName>
</protein>
<dbReference type="OMA" id="HKANSAH"/>
<organism evidence="2 3">
    <name type="scientific">Trametes pubescens</name>
    <name type="common">White-rot fungus</name>
    <dbReference type="NCBI Taxonomy" id="154538"/>
    <lineage>
        <taxon>Eukaryota</taxon>
        <taxon>Fungi</taxon>
        <taxon>Dikarya</taxon>
        <taxon>Basidiomycota</taxon>
        <taxon>Agaricomycotina</taxon>
        <taxon>Agaricomycetes</taxon>
        <taxon>Polyporales</taxon>
        <taxon>Polyporaceae</taxon>
        <taxon>Trametes</taxon>
    </lineage>
</organism>
<feature type="compositionally biased region" description="Polar residues" evidence="1">
    <location>
        <begin position="182"/>
        <end position="208"/>
    </location>
</feature>
<dbReference type="EMBL" id="MNAD01001664">
    <property type="protein sequence ID" value="OJT02555.1"/>
    <property type="molecule type" value="Genomic_DNA"/>
</dbReference>
<feature type="region of interest" description="Disordered" evidence="1">
    <location>
        <begin position="1"/>
        <end position="22"/>
    </location>
</feature>
<evidence type="ECO:0000313" key="3">
    <source>
        <dbReference type="Proteomes" id="UP000184267"/>
    </source>
</evidence>
<dbReference type="OrthoDB" id="10544988at2759"/>
<keyword evidence="3" id="KW-1185">Reference proteome</keyword>
<evidence type="ECO:0000256" key="1">
    <source>
        <dbReference type="SAM" id="MobiDB-lite"/>
    </source>
</evidence>